<comment type="caution">
    <text evidence="2">The sequence shown here is derived from an EMBL/GenBank/DDBJ whole genome shotgun (WGS) entry which is preliminary data.</text>
</comment>
<dbReference type="EMBL" id="CAMAPF010001049">
    <property type="protein sequence ID" value="CAH9143200.1"/>
    <property type="molecule type" value="Genomic_DNA"/>
</dbReference>
<protein>
    <recommendedName>
        <fullName evidence="1">Reverse transcriptase zinc-binding domain-containing protein</fullName>
    </recommendedName>
</protein>
<evidence type="ECO:0000313" key="2">
    <source>
        <dbReference type="EMBL" id="CAH9143200.1"/>
    </source>
</evidence>
<proteinExistence type="predicted"/>
<dbReference type="AlphaFoldDB" id="A0AAV0G5T8"/>
<reference evidence="2" key="1">
    <citation type="submission" date="2022-07" db="EMBL/GenBank/DDBJ databases">
        <authorList>
            <person name="Macas J."/>
            <person name="Novak P."/>
            <person name="Neumann P."/>
        </authorList>
    </citation>
    <scope>NUCLEOTIDE SEQUENCE</scope>
</reference>
<gene>
    <name evidence="2" type="ORF">CEPIT_LOCUS40486</name>
</gene>
<accession>A0AAV0G5T8</accession>
<sequence>MNGGGGKSLWNLAVPPKFKYLAWQMLDGTLPTVDNLRRKGVSIQTGCNLCGASSESVDHALQQCAWVQQVWEQEGIQVELERPVGEWLRGRMDTGSMEERGKFVSLLWSIWKKRNNTIWKGQKDPTTSVVNGSMSMVSGRKDAQQEPARASMRATNEVCKW</sequence>
<dbReference type="Pfam" id="PF13966">
    <property type="entry name" value="zf-RVT"/>
    <property type="match status" value="1"/>
</dbReference>
<keyword evidence="3" id="KW-1185">Reference proteome</keyword>
<organism evidence="2 3">
    <name type="scientific">Cuscuta epithymum</name>
    <dbReference type="NCBI Taxonomy" id="186058"/>
    <lineage>
        <taxon>Eukaryota</taxon>
        <taxon>Viridiplantae</taxon>
        <taxon>Streptophyta</taxon>
        <taxon>Embryophyta</taxon>
        <taxon>Tracheophyta</taxon>
        <taxon>Spermatophyta</taxon>
        <taxon>Magnoliopsida</taxon>
        <taxon>eudicotyledons</taxon>
        <taxon>Gunneridae</taxon>
        <taxon>Pentapetalae</taxon>
        <taxon>asterids</taxon>
        <taxon>lamiids</taxon>
        <taxon>Solanales</taxon>
        <taxon>Convolvulaceae</taxon>
        <taxon>Cuscuteae</taxon>
        <taxon>Cuscuta</taxon>
        <taxon>Cuscuta subgen. Cuscuta</taxon>
    </lineage>
</organism>
<dbReference type="Proteomes" id="UP001152523">
    <property type="component" value="Unassembled WGS sequence"/>
</dbReference>
<feature type="domain" description="Reverse transcriptase zinc-binding" evidence="1">
    <location>
        <begin position="7"/>
        <end position="71"/>
    </location>
</feature>
<evidence type="ECO:0000259" key="1">
    <source>
        <dbReference type="Pfam" id="PF13966"/>
    </source>
</evidence>
<name>A0AAV0G5T8_9ASTE</name>
<evidence type="ECO:0000313" key="3">
    <source>
        <dbReference type="Proteomes" id="UP001152523"/>
    </source>
</evidence>
<dbReference type="InterPro" id="IPR026960">
    <property type="entry name" value="RVT-Znf"/>
</dbReference>